<keyword evidence="1" id="KW-0285">Flavoprotein</keyword>
<accession>A0ABQ1ZUT7</accession>
<name>A0ABQ1ZUT7_9BACL</name>
<dbReference type="EMBL" id="BMDD01000003">
    <property type="protein sequence ID" value="GGH78559.1"/>
    <property type="molecule type" value="Genomic_DNA"/>
</dbReference>
<dbReference type="PANTHER" id="PTHR43656">
    <property type="entry name" value="BINDING OXIDOREDUCTASE, PUTATIVE (AFU_ORTHOLOGUE AFUA_2G08260)-RELATED"/>
    <property type="match status" value="1"/>
</dbReference>
<protein>
    <submittedName>
        <fullName evidence="4">NADH-dependent flavin oxidoreductase YqiG</fullName>
    </submittedName>
</protein>
<comment type="caution">
    <text evidence="4">The sequence shown here is derived from an EMBL/GenBank/DDBJ whole genome shotgun (WGS) entry which is preliminary data.</text>
</comment>
<gene>
    <name evidence="4" type="primary">yqiG</name>
    <name evidence="4" type="ORF">GCM10007362_24000</name>
</gene>
<dbReference type="Pfam" id="PF00724">
    <property type="entry name" value="Oxidored_FMN"/>
    <property type="match status" value="1"/>
</dbReference>
<dbReference type="RefSeq" id="WP_172243596.1">
    <property type="nucleotide sequence ID" value="NZ_BMDD01000003.1"/>
</dbReference>
<evidence type="ECO:0000256" key="2">
    <source>
        <dbReference type="ARBA" id="ARBA00023002"/>
    </source>
</evidence>
<evidence type="ECO:0000259" key="3">
    <source>
        <dbReference type="Pfam" id="PF00724"/>
    </source>
</evidence>
<dbReference type="CDD" id="cd04735">
    <property type="entry name" value="OYE_like_4_FMN"/>
    <property type="match status" value="1"/>
</dbReference>
<reference evidence="5" key="1">
    <citation type="journal article" date="2019" name="Int. J. Syst. Evol. Microbiol.">
        <title>The Global Catalogue of Microorganisms (GCM) 10K type strain sequencing project: providing services to taxonomists for standard genome sequencing and annotation.</title>
        <authorList>
            <consortium name="The Broad Institute Genomics Platform"/>
            <consortium name="The Broad Institute Genome Sequencing Center for Infectious Disease"/>
            <person name="Wu L."/>
            <person name="Ma J."/>
        </authorList>
    </citation>
    <scope>NUCLEOTIDE SEQUENCE [LARGE SCALE GENOMIC DNA]</scope>
    <source>
        <strain evidence="5">CCM 8702</strain>
    </source>
</reference>
<sequence>MNPIFNPLFQPFTFRSGLQIPNRIVMAPMTNWSSHPDGSVSEEELRYYERRSGQVGLVITACVYVTPNGKGFHGEFAADRDDMIPSLQRLASAIQGRGTKAILQLYHGGRECPAELVPEGDVVSAGNVPNAQNPSVIPRPLTHTEIVSIVKDFGEATRRAIEAGYDGIEIHGANGYLFQQFFSPHTNNRDDQWGGSLTKRMAFPLAVVDEVIRVVDEHGKENFAVGYRFSPEEAESPGITMPDTLELIEALAQRELDYLHISLMDYSSHPRSGKERNRSRMAVILDKLDGRVPLIGVGAIRTAEDALNAYEIGVPLVALGRQLIVDPDWVKKVQEGKESDIVLTLTKDDQESLVIPAPMWKTIMNSTPGWFPIV</sequence>
<keyword evidence="2" id="KW-0560">Oxidoreductase</keyword>
<dbReference type="Gene3D" id="3.20.20.70">
    <property type="entry name" value="Aldolase class I"/>
    <property type="match status" value="1"/>
</dbReference>
<dbReference type="InterPro" id="IPR001155">
    <property type="entry name" value="OxRdtase_FMN_N"/>
</dbReference>
<dbReference type="PANTHER" id="PTHR43656:SF2">
    <property type="entry name" value="BINDING OXIDOREDUCTASE, PUTATIVE (AFU_ORTHOLOGUE AFUA_2G08260)-RELATED"/>
    <property type="match status" value="1"/>
</dbReference>
<proteinExistence type="predicted"/>
<dbReference type="InterPro" id="IPR013785">
    <property type="entry name" value="Aldolase_TIM"/>
</dbReference>
<dbReference type="SUPFAM" id="SSF51395">
    <property type="entry name" value="FMN-linked oxidoreductases"/>
    <property type="match status" value="1"/>
</dbReference>
<feature type="domain" description="NADH:flavin oxidoreductase/NADH oxidase N-terminal" evidence="3">
    <location>
        <begin position="8"/>
        <end position="338"/>
    </location>
</feature>
<keyword evidence="5" id="KW-1185">Reference proteome</keyword>
<dbReference type="InterPro" id="IPR051799">
    <property type="entry name" value="NADH_flavin_oxidoreductase"/>
</dbReference>
<organism evidence="4 5">
    <name type="scientific">Saccharibacillus endophyticus</name>
    <dbReference type="NCBI Taxonomy" id="2060666"/>
    <lineage>
        <taxon>Bacteria</taxon>
        <taxon>Bacillati</taxon>
        <taxon>Bacillota</taxon>
        <taxon>Bacilli</taxon>
        <taxon>Bacillales</taxon>
        <taxon>Paenibacillaceae</taxon>
        <taxon>Saccharibacillus</taxon>
    </lineage>
</organism>
<evidence type="ECO:0000256" key="1">
    <source>
        <dbReference type="ARBA" id="ARBA00022630"/>
    </source>
</evidence>
<dbReference type="Proteomes" id="UP000605427">
    <property type="component" value="Unassembled WGS sequence"/>
</dbReference>
<evidence type="ECO:0000313" key="4">
    <source>
        <dbReference type="EMBL" id="GGH78559.1"/>
    </source>
</evidence>
<evidence type="ECO:0000313" key="5">
    <source>
        <dbReference type="Proteomes" id="UP000605427"/>
    </source>
</evidence>